<dbReference type="EMBL" id="PFWL01000209">
    <property type="protein sequence ID" value="PJA55156.1"/>
    <property type="molecule type" value="Genomic_DNA"/>
</dbReference>
<accession>A0A2M7XWQ4</accession>
<dbReference type="SUPFAM" id="SSF52374">
    <property type="entry name" value="Nucleotidylyl transferase"/>
    <property type="match status" value="1"/>
</dbReference>
<name>A0A2M7XWQ4_9BACT</name>
<proteinExistence type="predicted"/>
<evidence type="ECO:0008006" key="3">
    <source>
        <dbReference type="Google" id="ProtNLM"/>
    </source>
</evidence>
<evidence type="ECO:0000313" key="2">
    <source>
        <dbReference type="Proteomes" id="UP000229647"/>
    </source>
</evidence>
<dbReference type="GO" id="GO:0004830">
    <property type="term" value="F:tryptophan-tRNA ligase activity"/>
    <property type="evidence" value="ECO:0007669"/>
    <property type="project" value="TreeGrafter"/>
</dbReference>
<dbReference type="Proteomes" id="UP000229647">
    <property type="component" value="Unassembled WGS sequence"/>
</dbReference>
<organism evidence="1 2">
    <name type="scientific">Candidatus Roizmanbacteria bacterium CG_4_9_14_3_um_filter_33_18</name>
    <dbReference type="NCBI Taxonomy" id="1974841"/>
    <lineage>
        <taxon>Bacteria</taxon>
        <taxon>Candidatus Roizmaniibacteriota</taxon>
    </lineage>
</organism>
<dbReference type="GO" id="GO:0006436">
    <property type="term" value="P:tryptophanyl-tRNA aminoacylation"/>
    <property type="evidence" value="ECO:0007669"/>
    <property type="project" value="TreeGrafter"/>
</dbReference>
<reference evidence="2" key="1">
    <citation type="submission" date="2017-09" db="EMBL/GenBank/DDBJ databases">
        <title>Depth-based differentiation of microbial function through sediment-hosted aquifers and enrichment of novel symbionts in the deep terrestrial subsurface.</title>
        <authorList>
            <person name="Probst A.J."/>
            <person name="Ladd B."/>
            <person name="Jarett J.K."/>
            <person name="Geller-Mcgrath D.E."/>
            <person name="Sieber C.M.K."/>
            <person name="Emerson J.B."/>
            <person name="Anantharaman K."/>
            <person name="Thomas B.C."/>
            <person name="Malmstrom R."/>
            <person name="Stieglmeier M."/>
            <person name="Klingl A."/>
            <person name="Woyke T."/>
            <person name="Ryan C.M."/>
            <person name="Banfield J.F."/>
        </authorList>
    </citation>
    <scope>NUCLEOTIDE SEQUENCE [LARGE SCALE GENOMIC DNA]</scope>
</reference>
<dbReference type="PANTHER" id="PTHR43766:SF1">
    <property type="entry name" value="TRYPTOPHAN--TRNA LIGASE, MITOCHONDRIAL"/>
    <property type="match status" value="1"/>
</dbReference>
<feature type="non-terminal residue" evidence="1">
    <location>
        <position position="1"/>
    </location>
</feature>
<sequence>AGGEMSPGLKSLFTFAQLFIPSEVEGFKKSYEDKSLQFVTLKDRIAETIYADLKPFQERRIKIAADTKYVDEVIRGGAERAQKIARETVKEVKQKMGLL</sequence>
<dbReference type="GO" id="GO:0005829">
    <property type="term" value="C:cytosol"/>
    <property type="evidence" value="ECO:0007669"/>
    <property type="project" value="TreeGrafter"/>
</dbReference>
<protein>
    <recommendedName>
        <fullName evidence="3">Tryptophan--tRNA ligase</fullName>
    </recommendedName>
</protein>
<dbReference type="Gene3D" id="1.10.240.10">
    <property type="entry name" value="Tyrosyl-Transfer RNA Synthetase"/>
    <property type="match status" value="1"/>
</dbReference>
<dbReference type="InterPro" id="IPR050203">
    <property type="entry name" value="Trp-tRNA_synthetase"/>
</dbReference>
<gene>
    <name evidence="1" type="ORF">CO165_05050</name>
</gene>
<evidence type="ECO:0000313" key="1">
    <source>
        <dbReference type="EMBL" id="PJA55156.1"/>
    </source>
</evidence>
<dbReference type="AlphaFoldDB" id="A0A2M7XWQ4"/>
<comment type="caution">
    <text evidence="1">The sequence shown here is derived from an EMBL/GenBank/DDBJ whole genome shotgun (WGS) entry which is preliminary data.</text>
</comment>
<dbReference type="PANTHER" id="PTHR43766">
    <property type="entry name" value="TRYPTOPHAN--TRNA LIGASE, MITOCHONDRIAL"/>
    <property type="match status" value="1"/>
</dbReference>